<name>A0A2M9V729_BACFG</name>
<reference evidence="1 2" key="1">
    <citation type="journal article" date="2017" name="MBio">
        <title>Gut Symbiont Bacteroides fragilis Secretes a Eukaryotic-Like Ubiquitin Protein That Mediates Intraspecies Antagonism.</title>
        <authorList>
            <person name="Chatzidaki-Livanis M."/>
            <person name="Coyne M.J."/>
            <person name="Roelofs K.G."/>
            <person name="Gentyala R.R."/>
            <person name="Caldwell J.M."/>
            <person name="Comstock L.E."/>
        </authorList>
    </citation>
    <scope>NUCLEOTIDE SEQUENCE [LARGE SCALE GENOMIC DNA]</scope>
    <source>
        <strain evidence="1 2">12905</strain>
    </source>
</reference>
<comment type="caution">
    <text evidence="1">The sequence shown here is derived from an EMBL/GenBank/DDBJ whole genome shotgun (WGS) entry which is preliminary data.</text>
</comment>
<dbReference type="Proteomes" id="UP000231846">
    <property type="component" value="Unassembled WGS sequence"/>
</dbReference>
<dbReference type="EMBL" id="PDCW01000014">
    <property type="protein sequence ID" value="PJY74418.1"/>
    <property type="molecule type" value="Genomic_DNA"/>
</dbReference>
<dbReference type="RefSeq" id="WP_133122768.1">
    <property type="nucleotide sequence ID" value="NZ_PDCW01000014.1"/>
</dbReference>
<dbReference type="AlphaFoldDB" id="A0A2M9V729"/>
<proteinExistence type="predicted"/>
<sequence length="62" mass="6800">MLVSFTICDRWERIASTCESGARFSGAMAACPTFFGIPKDNLAPSPKQTFHSSLRLEGFKDA</sequence>
<accession>A0A2M9V729</accession>
<evidence type="ECO:0000313" key="2">
    <source>
        <dbReference type="Proteomes" id="UP000231846"/>
    </source>
</evidence>
<protein>
    <submittedName>
        <fullName evidence="1">Uncharacterized protein</fullName>
    </submittedName>
</protein>
<evidence type="ECO:0000313" key="1">
    <source>
        <dbReference type="EMBL" id="PJY74418.1"/>
    </source>
</evidence>
<gene>
    <name evidence="1" type="ORF">CQW34_02228</name>
</gene>
<organism evidence="1 2">
    <name type="scientific">Bacteroides fragilis</name>
    <dbReference type="NCBI Taxonomy" id="817"/>
    <lineage>
        <taxon>Bacteria</taxon>
        <taxon>Pseudomonadati</taxon>
        <taxon>Bacteroidota</taxon>
        <taxon>Bacteroidia</taxon>
        <taxon>Bacteroidales</taxon>
        <taxon>Bacteroidaceae</taxon>
        <taxon>Bacteroides</taxon>
    </lineage>
</organism>